<comment type="caution">
    <text evidence="4">The sequence shown here is derived from an EMBL/GenBank/DDBJ whole genome shotgun (WGS) entry which is preliminary data.</text>
</comment>
<dbReference type="InterPro" id="IPR017871">
    <property type="entry name" value="ABC_transporter-like_CS"/>
</dbReference>
<dbReference type="PROSITE" id="PS00211">
    <property type="entry name" value="ABC_TRANSPORTER_1"/>
    <property type="match status" value="1"/>
</dbReference>
<dbReference type="Proteomes" id="UP000246351">
    <property type="component" value="Unassembled WGS sequence"/>
</dbReference>
<dbReference type="GO" id="GO:0034040">
    <property type="term" value="F:ATPase-coupled lipid transmembrane transporter activity"/>
    <property type="evidence" value="ECO:0007669"/>
    <property type="project" value="TreeGrafter"/>
</dbReference>
<dbReference type="InterPro" id="IPR003439">
    <property type="entry name" value="ABC_transporter-like_ATP-bd"/>
</dbReference>
<dbReference type="SMART" id="SM00382">
    <property type="entry name" value="AAA"/>
    <property type="match status" value="1"/>
</dbReference>
<dbReference type="EMBL" id="QEIV01000148">
    <property type="protein sequence ID" value="PWZ99554.1"/>
    <property type="molecule type" value="Genomic_DNA"/>
</dbReference>
<organism evidence="4 5">
    <name type="scientific">Staphylococcus pseudintermedius</name>
    <dbReference type="NCBI Taxonomy" id="283734"/>
    <lineage>
        <taxon>Bacteria</taxon>
        <taxon>Bacillati</taxon>
        <taxon>Bacillota</taxon>
        <taxon>Bacilli</taxon>
        <taxon>Bacillales</taxon>
        <taxon>Staphylococcaceae</taxon>
        <taxon>Staphylococcus</taxon>
        <taxon>Staphylococcus intermedius group</taxon>
    </lineage>
</organism>
<evidence type="ECO:0000313" key="4">
    <source>
        <dbReference type="EMBL" id="PWZ99554.1"/>
    </source>
</evidence>
<sequence>IQVRNLQYHYPNTTSNVLTEMHLDIFEGDRIALVGPSGAGKSTFVRLLIGELLPQEGRITYQRQDLKIGYLSQNPYIFNATIAENVAVFNDVPTEKITAALEAVQLMPVVQRFHYGIETLIGEGGEMLSGGEMRRIELARLLLLEPDFVVLDEPVAGLDSTTEQVIQQTLDRYFQHATRLTIAHRQSTIQHATRRIYLADGTIQSDDDHIQLSLTHTQNGGEE</sequence>
<dbReference type="SUPFAM" id="SSF52540">
    <property type="entry name" value="P-loop containing nucleoside triphosphate hydrolases"/>
    <property type="match status" value="1"/>
</dbReference>
<dbReference type="Gene3D" id="3.40.50.300">
    <property type="entry name" value="P-loop containing nucleotide triphosphate hydrolases"/>
    <property type="match status" value="1"/>
</dbReference>
<gene>
    <name evidence="4" type="ORF">DD924_02030</name>
</gene>
<dbReference type="InterPro" id="IPR039421">
    <property type="entry name" value="Type_1_exporter"/>
</dbReference>
<dbReference type="GO" id="GO:0016887">
    <property type="term" value="F:ATP hydrolysis activity"/>
    <property type="evidence" value="ECO:0007669"/>
    <property type="project" value="InterPro"/>
</dbReference>
<evidence type="ECO:0000259" key="3">
    <source>
        <dbReference type="PROSITE" id="PS50893"/>
    </source>
</evidence>
<dbReference type="AlphaFoldDB" id="A0A317ZEC5"/>
<feature type="domain" description="ABC transporter" evidence="3">
    <location>
        <begin position="1"/>
        <end position="223"/>
    </location>
</feature>
<dbReference type="CDD" id="cd03228">
    <property type="entry name" value="ABCC_MRP_Like"/>
    <property type="match status" value="1"/>
</dbReference>
<keyword evidence="2 4" id="KW-0067">ATP-binding</keyword>
<dbReference type="PANTHER" id="PTHR24221:SF654">
    <property type="entry name" value="ATP-BINDING CASSETTE SUB-FAMILY B MEMBER 6"/>
    <property type="match status" value="1"/>
</dbReference>
<protein>
    <submittedName>
        <fullName evidence="4">Cysteine ABC transporter ATP-binding protein</fullName>
    </submittedName>
</protein>
<keyword evidence="1" id="KW-0547">Nucleotide-binding</keyword>
<evidence type="ECO:0000256" key="1">
    <source>
        <dbReference type="ARBA" id="ARBA00022741"/>
    </source>
</evidence>
<dbReference type="InterPro" id="IPR027417">
    <property type="entry name" value="P-loop_NTPase"/>
</dbReference>
<feature type="non-terminal residue" evidence="4">
    <location>
        <position position="1"/>
    </location>
</feature>
<evidence type="ECO:0000313" key="5">
    <source>
        <dbReference type="Proteomes" id="UP000246351"/>
    </source>
</evidence>
<dbReference type="PANTHER" id="PTHR24221">
    <property type="entry name" value="ATP-BINDING CASSETTE SUB-FAMILY B"/>
    <property type="match status" value="1"/>
</dbReference>
<evidence type="ECO:0000256" key="2">
    <source>
        <dbReference type="ARBA" id="ARBA00022840"/>
    </source>
</evidence>
<reference evidence="4 5" key="1">
    <citation type="journal article" date="2018" name="Vet. Microbiol.">
        <title>Clonal diversity and geographic distribution of methicillin-resistant Staphylococcus pseudintermedius from Australian animals: Discovery of novel sequence types.</title>
        <authorList>
            <person name="Worthing K.A."/>
            <person name="Abraham S."/>
            <person name="Coombs G.W."/>
            <person name="Pang S."/>
            <person name="Saputra S."/>
            <person name="Jordan D."/>
            <person name="Trott D.J."/>
            <person name="Norris J.M."/>
        </authorList>
    </citation>
    <scope>NUCLEOTIDE SEQUENCE [LARGE SCALE GENOMIC DNA]</scope>
    <source>
        <strain evidence="4 5">ST71 3</strain>
    </source>
</reference>
<dbReference type="GO" id="GO:0005524">
    <property type="term" value="F:ATP binding"/>
    <property type="evidence" value="ECO:0007669"/>
    <property type="project" value="UniProtKB-KW"/>
</dbReference>
<dbReference type="InterPro" id="IPR003593">
    <property type="entry name" value="AAA+_ATPase"/>
</dbReference>
<accession>A0A317ZEC5</accession>
<dbReference type="Pfam" id="PF00005">
    <property type="entry name" value="ABC_tran"/>
    <property type="match status" value="1"/>
</dbReference>
<proteinExistence type="predicted"/>
<name>A0A317ZEC5_STAPS</name>
<dbReference type="PROSITE" id="PS50893">
    <property type="entry name" value="ABC_TRANSPORTER_2"/>
    <property type="match status" value="1"/>
</dbReference>